<protein>
    <submittedName>
        <fullName evidence="8">ABC transporter permease</fullName>
    </submittedName>
</protein>
<feature type="transmembrane region" description="Helical" evidence="6">
    <location>
        <begin position="53"/>
        <end position="74"/>
    </location>
</feature>
<evidence type="ECO:0000313" key="9">
    <source>
        <dbReference type="Proteomes" id="UP001523392"/>
    </source>
</evidence>
<gene>
    <name evidence="8" type="ORF">JYK14_05495</name>
</gene>
<accession>A0ABT1D174</accession>
<evidence type="ECO:0000256" key="3">
    <source>
        <dbReference type="ARBA" id="ARBA00022692"/>
    </source>
</evidence>
<dbReference type="PANTHER" id="PTHR30294">
    <property type="entry name" value="MEMBRANE COMPONENT OF ABC TRANSPORTER YHHJ-RELATED"/>
    <property type="match status" value="1"/>
</dbReference>
<evidence type="ECO:0000256" key="5">
    <source>
        <dbReference type="ARBA" id="ARBA00023136"/>
    </source>
</evidence>
<sequence>MAPALIVARRELAGYFATPVAYVFIVIFLVLAGALTFTLGNFFGRGQADLQPFFAFVPWLFLFLVPALTMRLWAEERRLGTIELLLTLPLPQWQAVLGKFLAAWVFCGIALLLTFPLVVTVNLLGQPDNGVILSGYLGCLLVAGAYLAVGAAVSAMTKNQVIAFVLAVALCFVFGTAGSPVVTEFLSTRLPILADIARGISVAERFGGFTRGLVAARDLVFFASFIGFFLFLNAVVLDHRKAD</sequence>
<feature type="transmembrane region" description="Helical" evidence="6">
    <location>
        <begin position="219"/>
        <end position="237"/>
    </location>
</feature>
<proteinExistence type="predicted"/>
<dbReference type="RefSeq" id="WP_252952231.1">
    <property type="nucleotide sequence ID" value="NZ_JAFIRR010000030.1"/>
</dbReference>
<name>A0ABT1D174_9PROT</name>
<evidence type="ECO:0000259" key="7">
    <source>
        <dbReference type="Pfam" id="PF12698"/>
    </source>
</evidence>
<comment type="caution">
    <text evidence="8">The sequence shown here is derived from an EMBL/GenBank/DDBJ whole genome shotgun (WGS) entry which is preliminary data.</text>
</comment>
<evidence type="ECO:0000256" key="1">
    <source>
        <dbReference type="ARBA" id="ARBA00004651"/>
    </source>
</evidence>
<keyword evidence="4 6" id="KW-1133">Transmembrane helix</keyword>
<dbReference type="InterPro" id="IPR051449">
    <property type="entry name" value="ABC-2_transporter_component"/>
</dbReference>
<evidence type="ECO:0000256" key="2">
    <source>
        <dbReference type="ARBA" id="ARBA00022475"/>
    </source>
</evidence>
<organism evidence="8 9">
    <name type="scientific">Siccirubricoccus soli</name>
    <dbReference type="NCBI Taxonomy" id="2899147"/>
    <lineage>
        <taxon>Bacteria</taxon>
        <taxon>Pseudomonadati</taxon>
        <taxon>Pseudomonadota</taxon>
        <taxon>Alphaproteobacteria</taxon>
        <taxon>Acetobacterales</taxon>
        <taxon>Roseomonadaceae</taxon>
        <taxon>Siccirubricoccus</taxon>
    </lineage>
</organism>
<reference evidence="8 9" key="1">
    <citation type="submission" date="2021-12" db="EMBL/GenBank/DDBJ databases">
        <title>Siccirubricoccus leaddurans sp. nov., a high concentration Zn2+ tolerance bacterium.</title>
        <authorList>
            <person name="Cao Y."/>
        </authorList>
    </citation>
    <scope>NUCLEOTIDE SEQUENCE [LARGE SCALE GENOMIC DNA]</scope>
    <source>
        <strain evidence="8 9">KC 17139</strain>
    </source>
</reference>
<keyword evidence="9" id="KW-1185">Reference proteome</keyword>
<feature type="transmembrane region" description="Helical" evidence="6">
    <location>
        <begin position="12"/>
        <end position="33"/>
    </location>
</feature>
<keyword evidence="2" id="KW-1003">Cell membrane</keyword>
<dbReference type="PANTHER" id="PTHR30294:SF29">
    <property type="entry name" value="MULTIDRUG ABC TRANSPORTER PERMEASE YBHS-RELATED"/>
    <property type="match status" value="1"/>
</dbReference>
<evidence type="ECO:0000313" key="8">
    <source>
        <dbReference type="EMBL" id="MCO6415632.1"/>
    </source>
</evidence>
<dbReference type="InterPro" id="IPR013525">
    <property type="entry name" value="ABC2_TM"/>
</dbReference>
<keyword evidence="3 6" id="KW-0812">Transmembrane</keyword>
<dbReference type="Pfam" id="PF12698">
    <property type="entry name" value="ABC2_membrane_3"/>
    <property type="match status" value="1"/>
</dbReference>
<keyword evidence="5 6" id="KW-0472">Membrane</keyword>
<feature type="transmembrane region" description="Helical" evidence="6">
    <location>
        <begin position="161"/>
        <end position="182"/>
    </location>
</feature>
<feature type="transmembrane region" description="Helical" evidence="6">
    <location>
        <begin position="131"/>
        <end position="149"/>
    </location>
</feature>
<evidence type="ECO:0000256" key="6">
    <source>
        <dbReference type="SAM" id="Phobius"/>
    </source>
</evidence>
<feature type="domain" description="ABC-2 type transporter transmembrane" evidence="7">
    <location>
        <begin position="53"/>
        <end position="183"/>
    </location>
</feature>
<dbReference type="EMBL" id="JAFIRR010000030">
    <property type="protein sequence ID" value="MCO6415632.1"/>
    <property type="molecule type" value="Genomic_DNA"/>
</dbReference>
<evidence type="ECO:0000256" key="4">
    <source>
        <dbReference type="ARBA" id="ARBA00022989"/>
    </source>
</evidence>
<comment type="subcellular location">
    <subcellularLocation>
        <location evidence="1">Cell membrane</location>
        <topology evidence="1">Multi-pass membrane protein</topology>
    </subcellularLocation>
</comment>
<feature type="transmembrane region" description="Helical" evidence="6">
    <location>
        <begin position="95"/>
        <end position="119"/>
    </location>
</feature>
<dbReference type="Proteomes" id="UP001523392">
    <property type="component" value="Unassembled WGS sequence"/>
</dbReference>